<proteinExistence type="predicted"/>
<dbReference type="InterPro" id="IPR039537">
    <property type="entry name" value="Retrotran_Ty1/copia-like"/>
</dbReference>
<sequence length="252" mass="27656">MNWTAIIHTDRGGESSSKNFLSKLHQLGIRIEAGSANSPQTNGLDKRFNQTLLMKIRCLLAQSSVPINYWDEAAQYASTLINILPSKSLNWSSPVNVLSELNLCIEPIRDINKLIPFGLKVHVSHRPPSIISAPSKPLICLGYKDHSDALRFFDSTQRHIFISRDYTPSKLSFPYNSPTLLIKPPETLPKAGFLTPNQDPYPSRYPAGAIGLMMAVTAAIGLTSGLTDGYSGGLRGWLLKHPPTSMATQTNG</sequence>
<evidence type="ECO:0000256" key="12">
    <source>
        <dbReference type="ARBA" id="ARBA00023172"/>
    </source>
</evidence>
<keyword evidence="11" id="KW-0239">DNA-directed DNA polymerase</keyword>
<dbReference type="OrthoDB" id="3061254at2759"/>
<keyword evidence="4" id="KW-0479">Metal-binding</keyword>
<dbReference type="InterPro" id="IPR012337">
    <property type="entry name" value="RNaseH-like_sf"/>
</dbReference>
<keyword evidence="1" id="KW-0815">Transposition</keyword>
<dbReference type="InterPro" id="IPR036397">
    <property type="entry name" value="RNaseH_sf"/>
</dbReference>
<evidence type="ECO:0000256" key="4">
    <source>
        <dbReference type="ARBA" id="ARBA00022723"/>
    </source>
</evidence>
<evidence type="ECO:0000256" key="10">
    <source>
        <dbReference type="ARBA" id="ARBA00022918"/>
    </source>
</evidence>
<protein>
    <recommendedName>
        <fullName evidence="15">Integrase catalytic domain-containing protein</fullName>
    </recommendedName>
</protein>
<dbReference type="Proteomes" id="UP000235392">
    <property type="component" value="Unassembled WGS sequence"/>
</dbReference>
<dbReference type="InterPro" id="IPR001584">
    <property type="entry name" value="Integrase_cat-core"/>
</dbReference>
<gene>
    <name evidence="18" type="ORF">PCANC_05600</name>
    <name evidence="16" type="ORF">PCANC_19328</name>
    <name evidence="17" type="ORF">PCASD_01718</name>
</gene>
<dbReference type="Proteomes" id="UP000235388">
    <property type="component" value="Unassembled WGS sequence"/>
</dbReference>
<dbReference type="EMBL" id="PGCJ01000045">
    <property type="protein sequence ID" value="PLW54502.1"/>
    <property type="molecule type" value="Genomic_DNA"/>
</dbReference>
<accession>A0A2N5VK07</accession>
<evidence type="ECO:0000313" key="17">
    <source>
        <dbReference type="EMBL" id="PLW50331.1"/>
    </source>
</evidence>
<dbReference type="GO" id="GO:0005634">
    <property type="term" value="C:nucleus"/>
    <property type="evidence" value="ECO:0007669"/>
    <property type="project" value="UniProtKB-ARBA"/>
</dbReference>
<keyword evidence="2" id="KW-0548">Nucleotidyltransferase</keyword>
<evidence type="ECO:0000256" key="14">
    <source>
        <dbReference type="ARBA" id="ARBA00049244"/>
    </source>
</evidence>
<keyword evidence="11" id="KW-0808">Transferase</keyword>
<dbReference type="PANTHER" id="PTHR42648:SF11">
    <property type="entry name" value="TRANSPOSON TY4-P GAG-POL POLYPROTEIN"/>
    <property type="match status" value="1"/>
</dbReference>
<evidence type="ECO:0000313" key="16">
    <source>
        <dbReference type="EMBL" id="PLW13043.1"/>
    </source>
</evidence>
<dbReference type="SUPFAM" id="SSF53098">
    <property type="entry name" value="Ribonuclease H-like"/>
    <property type="match status" value="1"/>
</dbReference>
<evidence type="ECO:0000256" key="6">
    <source>
        <dbReference type="ARBA" id="ARBA00022801"/>
    </source>
</evidence>
<evidence type="ECO:0000256" key="5">
    <source>
        <dbReference type="ARBA" id="ARBA00022759"/>
    </source>
</evidence>
<dbReference type="PROSITE" id="PS50994">
    <property type="entry name" value="INTEGRASE"/>
    <property type="match status" value="1"/>
</dbReference>
<reference evidence="19 20" key="1">
    <citation type="submission" date="2017-11" db="EMBL/GenBank/DDBJ databases">
        <title>De novo assembly and phasing of dikaryotic genomes from two isolates of Puccinia coronata f. sp. avenae, the causal agent of oat crown rust.</title>
        <authorList>
            <person name="Miller M.E."/>
            <person name="Zhang Y."/>
            <person name="Omidvar V."/>
            <person name="Sperschneider J."/>
            <person name="Schwessinger B."/>
            <person name="Raley C."/>
            <person name="Palmer J.M."/>
            <person name="Garnica D."/>
            <person name="Upadhyaya N."/>
            <person name="Rathjen J."/>
            <person name="Taylor J.M."/>
            <person name="Park R.F."/>
            <person name="Dodds P.N."/>
            <person name="Hirsch C.D."/>
            <person name="Kianian S.F."/>
            <person name="Figueroa M."/>
        </authorList>
    </citation>
    <scope>NUCLEOTIDE SEQUENCE [LARGE SCALE GENOMIC DNA]</scope>
    <source>
        <strain evidence="16">12NC29</strain>
        <strain evidence="17">12SD80</strain>
    </source>
</reference>
<dbReference type="GO" id="GO:0046872">
    <property type="term" value="F:metal ion binding"/>
    <property type="evidence" value="ECO:0007669"/>
    <property type="project" value="UniProtKB-KW"/>
</dbReference>
<dbReference type="GO" id="GO:0032196">
    <property type="term" value="P:transposition"/>
    <property type="evidence" value="ECO:0007669"/>
    <property type="project" value="UniProtKB-KW"/>
</dbReference>
<dbReference type="AlphaFoldDB" id="A0A2N5VK07"/>
<comment type="catalytic activity">
    <reaction evidence="14">
        <text>DNA(n) + a 2'-deoxyribonucleoside 5'-triphosphate = DNA(n+1) + diphosphate</text>
        <dbReference type="Rhea" id="RHEA:22508"/>
        <dbReference type="Rhea" id="RHEA-COMP:17339"/>
        <dbReference type="Rhea" id="RHEA-COMP:17340"/>
        <dbReference type="ChEBI" id="CHEBI:33019"/>
        <dbReference type="ChEBI" id="CHEBI:61560"/>
        <dbReference type="ChEBI" id="CHEBI:173112"/>
        <dbReference type="EC" id="2.7.7.7"/>
    </reaction>
</comment>
<dbReference type="PANTHER" id="PTHR42648">
    <property type="entry name" value="TRANSPOSASE, PUTATIVE-RELATED"/>
    <property type="match status" value="1"/>
</dbReference>
<evidence type="ECO:0000256" key="1">
    <source>
        <dbReference type="ARBA" id="ARBA00022578"/>
    </source>
</evidence>
<feature type="domain" description="Integrase catalytic" evidence="15">
    <location>
        <begin position="1"/>
        <end position="102"/>
    </location>
</feature>
<evidence type="ECO:0000313" key="19">
    <source>
        <dbReference type="Proteomes" id="UP000235388"/>
    </source>
</evidence>
<keyword evidence="19" id="KW-1185">Reference proteome</keyword>
<keyword evidence="12" id="KW-0233">DNA recombination</keyword>
<keyword evidence="9" id="KW-0229">DNA integration</keyword>
<evidence type="ECO:0000256" key="9">
    <source>
        <dbReference type="ARBA" id="ARBA00022908"/>
    </source>
</evidence>
<dbReference type="GO" id="GO:0003723">
    <property type="term" value="F:RNA binding"/>
    <property type="evidence" value="ECO:0007669"/>
    <property type="project" value="UniProtKB-KW"/>
</dbReference>
<dbReference type="GO" id="GO:0003964">
    <property type="term" value="F:RNA-directed DNA polymerase activity"/>
    <property type="evidence" value="ECO:0007669"/>
    <property type="project" value="UniProtKB-KW"/>
</dbReference>
<keyword evidence="3" id="KW-0540">Nuclease</keyword>
<evidence type="ECO:0000256" key="8">
    <source>
        <dbReference type="ARBA" id="ARBA00022884"/>
    </source>
</evidence>
<evidence type="ECO:0000256" key="13">
    <source>
        <dbReference type="ARBA" id="ARBA00048173"/>
    </source>
</evidence>
<evidence type="ECO:0000313" key="20">
    <source>
        <dbReference type="Proteomes" id="UP000235392"/>
    </source>
</evidence>
<dbReference type="GO" id="GO:0015074">
    <property type="term" value="P:DNA integration"/>
    <property type="evidence" value="ECO:0007669"/>
    <property type="project" value="UniProtKB-KW"/>
</dbReference>
<evidence type="ECO:0000256" key="7">
    <source>
        <dbReference type="ARBA" id="ARBA00022842"/>
    </source>
</evidence>
<dbReference type="GO" id="GO:0006310">
    <property type="term" value="P:DNA recombination"/>
    <property type="evidence" value="ECO:0007669"/>
    <property type="project" value="UniProtKB-KW"/>
</dbReference>
<evidence type="ECO:0000256" key="3">
    <source>
        <dbReference type="ARBA" id="ARBA00022722"/>
    </source>
</evidence>
<evidence type="ECO:0000256" key="11">
    <source>
        <dbReference type="ARBA" id="ARBA00022932"/>
    </source>
</evidence>
<keyword evidence="5" id="KW-0255">Endonuclease</keyword>
<dbReference type="GO" id="GO:0004519">
    <property type="term" value="F:endonuclease activity"/>
    <property type="evidence" value="ECO:0007669"/>
    <property type="project" value="UniProtKB-KW"/>
</dbReference>
<name>A0A2N5VK07_9BASI</name>
<comment type="catalytic activity">
    <reaction evidence="13">
        <text>DNA(n) + a 2'-deoxyribonucleoside 5'-triphosphate = DNA(n+1) + diphosphate</text>
        <dbReference type="Rhea" id="RHEA:22508"/>
        <dbReference type="Rhea" id="RHEA-COMP:17339"/>
        <dbReference type="Rhea" id="RHEA-COMP:17340"/>
        <dbReference type="ChEBI" id="CHEBI:33019"/>
        <dbReference type="ChEBI" id="CHEBI:61560"/>
        <dbReference type="ChEBI" id="CHEBI:173112"/>
        <dbReference type="EC" id="2.7.7.49"/>
    </reaction>
</comment>
<comment type="caution">
    <text evidence="17">The sequence shown here is derived from an EMBL/GenBank/DDBJ whole genome shotgun (WGS) entry which is preliminary data.</text>
</comment>
<dbReference type="EMBL" id="PGCJ01000962">
    <property type="protein sequence ID" value="PLW13043.1"/>
    <property type="molecule type" value="Genomic_DNA"/>
</dbReference>
<organism evidence="17 20">
    <name type="scientific">Puccinia coronata f. sp. avenae</name>
    <dbReference type="NCBI Taxonomy" id="200324"/>
    <lineage>
        <taxon>Eukaryota</taxon>
        <taxon>Fungi</taxon>
        <taxon>Dikarya</taxon>
        <taxon>Basidiomycota</taxon>
        <taxon>Pucciniomycotina</taxon>
        <taxon>Pucciniomycetes</taxon>
        <taxon>Pucciniales</taxon>
        <taxon>Pucciniaceae</taxon>
        <taxon>Puccinia</taxon>
    </lineage>
</organism>
<keyword evidence="6" id="KW-0378">Hydrolase</keyword>
<keyword evidence="8" id="KW-0694">RNA-binding</keyword>
<dbReference type="Gene3D" id="3.30.420.10">
    <property type="entry name" value="Ribonuclease H-like superfamily/Ribonuclease H"/>
    <property type="match status" value="1"/>
</dbReference>
<dbReference type="GO" id="GO:0003887">
    <property type="term" value="F:DNA-directed DNA polymerase activity"/>
    <property type="evidence" value="ECO:0007669"/>
    <property type="project" value="UniProtKB-KW"/>
</dbReference>
<dbReference type="GO" id="GO:0016787">
    <property type="term" value="F:hydrolase activity"/>
    <property type="evidence" value="ECO:0007669"/>
    <property type="project" value="UniProtKB-KW"/>
</dbReference>
<evidence type="ECO:0000313" key="18">
    <source>
        <dbReference type="EMBL" id="PLW54502.1"/>
    </source>
</evidence>
<evidence type="ECO:0000256" key="2">
    <source>
        <dbReference type="ARBA" id="ARBA00022695"/>
    </source>
</evidence>
<keyword evidence="10" id="KW-0695">RNA-directed DNA polymerase</keyword>
<keyword evidence="7" id="KW-0460">Magnesium</keyword>
<dbReference type="EMBL" id="PGCI01000011">
    <property type="protein sequence ID" value="PLW50331.1"/>
    <property type="molecule type" value="Genomic_DNA"/>
</dbReference>
<evidence type="ECO:0000259" key="15">
    <source>
        <dbReference type="PROSITE" id="PS50994"/>
    </source>
</evidence>
<dbReference type="STRING" id="200324.A0A2N5VK07"/>